<dbReference type="Pfam" id="PF00582">
    <property type="entry name" value="Usp"/>
    <property type="match status" value="1"/>
</dbReference>
<name>A0A2T8F7I8_9ACTN</name>
<dbReference type="PANTHER" id="PTHR31964:SF113">
    <property type="entry name" value="USPA DOMAIN-CONTAINING PROTEIN"/>
    <property type="match status" value="1"/>
</dbReference>
<comment type="similarity">
    <text evidence="1">Belongs to the universal stress protein A family.</text>
</comment>
<comment type="caution">
    <text evidence="3">The sequence shown here is derived from an EMBL/GenBank/DDBJ whole genome shotgun (WGS) entry which is preliminary data.</text>
</comment>
<evidence type="ECO:0000259" key="2">
    <source>
        <dbReference type="Pfam" id="PF00582"/>
    </source>
</evidence>
<dbReference type="InterPro" id="IPR006016">
    <property type="entry name" value="UspA"/>
</dbReference>
<dbReference type="Proteomes" id="UP000246018">
    <property type="component" value="Unassembled WGS sequence"/>
</dbReference>
<reference evidence="3 4" key="1">
    <citation type="submission" date="2018-04" db="EMBL/GenBank/DDBJ databases">
        <title>Genome of Nocardioides gansuensis WSJ-1.</title>
        <authorList>
            <person name="Wu S."/>
            <person name="Wang G."/>
        </authorList>
    </citation>
    <scope>NUCLEOTIDE SEQUENCE [LARGE SCALE GENOMIC DNA]</scope>
    <source>
        <strain evidence="3 4">WSJ-1</strain>
    </source>
</reference>
<dbReference type="Gene3D" id="3.40.50.620">
    <property type="entry name" value="HUPs"/>
    <property type="match status" value="1"/>
</dbReference>
<dbReference type="AlphaFoldDB" id="A0A2T8F7I8"/>
<dbReference type="InterPro" id="IPR006015">
    <property type="entry name" value="Universal_stress_UspA"/>
</dbReference>
<evidence type="ECO:0000256" key="1">
    <source>
        <dbReference type="ARBA" id="ARBA00008791"/>
    </source>
</evidence>
<sequence>MTEPVETVDIAPGVLVVGVDASKCSDHALRWAVEEARRWGAPLVVIRAWSITTAPRPADVPHPVMPSLEEYETAVHADLERQVREVIRDGSRVEISLQPVHQRPAQALLDASRTAAMVVVGSRGRGGFAGLRLGSVSEKLVRHSHCPVTVVRDSGR</sequence>
<feature type="domain" description="UspA" evidence="2">
    <location>
        <begin position="15"/>
        <end position="152"/>
    </location>
</feature>
<dbReference type="RefSeq" id="WP_116573443.1">
    <property type="nucleotide sequence ID" value="NZ_QDGZ01000007.1"/>
</dbReference>
<dbReference type="PRINTS" id="PR01438">
    <property type="entry name" value="UNVRSLSTRESS"/>
</dbReference>
<dbReference type="EMBL" id="QDGZ01000007">
    <property type="protein sequence ID" value="PVG81678.1"/>
    <property type="molecule type" value="Genomic_DNA"/>
</dbReference>
<gene>
    <name evidence="3" type="ORF">DDE18_16975</name>
</gene>
<dbReference type="OrthoDB" id="6174426at2"/>
<dbReference type="InterPro" id="IPR014729">
    <property type="entry name" value="Rossmann-like_a/b/a_fold"/>
</dbReference>
<dbReference type="PANTHER" id="PTHR31964">
    <property type="entry name" value="ADENINE NUCLEOTIDE ALPHA HYDROLASES-LIKE SUPERFAMILY PROTEIN"/>
    <property type="match status" value="1"/>
</dbReference>
<accession>A0A2T8F7I8</accession>
<dbReference type="SUPFAM" id="SSF52402">
    <property type="entry name" value="Adenine nucleotide alpha hydrolases-like"/>
    <property type="match status" value="1"/>
</dbReference>
<organism evidence="3 4">
    <name type="scientific">Nocardioides gansuensis</name>
    <dbReference type="NCBI Taxonomy" id="2138300"/>
    <lineage>
        <taxon>Bacteria</taxon>
        <taxon>Bacillati</taxon>
        <taxon>Actinomycetota</taxon>
        <taxon>Actinomycetes</taxon>
        <taxon>Propionibacteriales</taxon>
        <taxon>Nocardioidaceae</taxon>
        <taxon>Nocardioides</taxon>
    </lineage>
</organism>
<proteinExistence type="inferred from homology"/>
<dbReference type="CDD" id="cd23659">
    <property type="entry name" value="USP_At3g01520-like"/>
    <property type="match status" value="1"/>
</dbReference>
<evidence type="ECO:0000313" key="3">
    <source>
        <dbReference type="EMBL" id="PVG81678.1"/>
    </source>
</evidence>
<protein>
    <submittedName>
        <fullName evidence="3">Universal stress protein</fullName>
    </submittedName>
</protein>
<keyword evidence="4" id="KW-1185">Reference proteome</keyword>
<evidence type="ECO:0000313" key="4">
    <source>
        <dbReference type="Proteomes" id="UP000246018"/>
    </source>
</evidence>